<dbReference type="Proteomes" id="UP000016660">
    <property type="component" value="Unassembled WGS sequence"/>
</dbReference>
<gene>
    <name evidence="1" type="ORF">HMPREF0653_01408</name>
</gene>
<dbReference type="EMBL" id="AWUY01000118">
    <property type="protein sequence ID" value="ERJ76608.1"/>
    <property type="molecule type" value="Genomic_DNA"/>
</dbReference>
<organism evidence="1 2">
    <name type="scientific">Prevotella disiens JCM 6334 = ATCC 29426</name>
    <dbReference type="NCBI Taxonomy" id="1235811"/>
    <lineage>
        <taxon>Bacteria</taxon>
        <taxon>Pseudomonadati</taxon>
        <taxon>Bacteroidota</taxon>
        <taxon>Bacteroidia</taxon>
        <taxon>Bacteroidales</taxon>
        <taxon>Prevotellaceae</taxon>
        <taxon>Prevotella</taxon>
    </lineage>
</organism>
<proteinExistence type="predicted"/>
<keyword evidence="2" id="KW-1185">Reference proteome</keyword>
<reference evidence="1 2" key="1">
    <citation type="submission" date="2013-06" db="EMBL/GenBank/DDBJ databases">
        <authorList>
            <person name="Weinstock G."/>
            <person name="Sodergren E."/>
            <person name="Lobos E.A."/>
            <person name="Fulton L."/>
            <person name="Fulton R."/>
            <person name="Courtney L."/>
            <person name="Fronick C."/>
            <person name="O'Laughlin M."/>
            <person name="Godfrey J."/>
            <person name="Wilson R.M."/>
            <person name="Miner T."/>
            <person name="Farmer C."/>
            <person name="Delehaunty K."/>
            <person name="Cordes M."/>
            <person name="Minx P."/>
            <person name="Tomlinson C."/>
            <person name="Chen J."/>
            <person name="Wollam A."/>
            <person name="Pepin K.H."/>
            <person name="Bhonagiri V."/>
            <person name="Zhang X."/>
            <person name="Warren W."/>
            <person name="Mitreva M."/>
            <person name="Mardis E.R."/>
            <person name="Wilson R.K."/>
        </authorList>
    </citation>
    <scope>NUCLEOTIDE SEQUENCE [LARGE SCALE GENOMIC DNA]</scope>
    <source>
        <strain evidence="1 2">ATCC 29426</strain>
    </source>
</reference>
<name>A0ABN0NRW8_9BACT</name>
<evidence type="ECO:0000313" key="2">
    <source>
        <dbReference type="Proteomes" id="UP000016660"/>
    </source>
</evidence>
<protein>
    <submittedName>
        <fullName evidence="1">Uncharacterized protein</fullName>
    </submittedName>
</protein>
<comment type="caution">
    <text evidence="1">The sequence shown here is derived from an EMBL/GenBank/DDBJ whole genome shotgun (WGS) entry which is preliminary data.</text>
</comment>
<sequence>MHSQYILLRFKVKFKTNISTFARVHTSAYCYYFRHNYSYIDAQAYKIQ</sequence>
<accession>A0ABN0NRW8</accession>
<evidence type="ECO:0000313" key="1">
    <source>
        <dbReference type="EMBL" id="ERJ76608.1"/>
    </source>
</evidence>